<evidence type="ECO:0000259" key="1">
    <source>
        <dbReference type="Pfam" id="PF07969"/>
    </source>
</evidence>
<protein>
    <recommendedName>
        <fullName evidence="1">Amidohydrolase 3 domain-containing protein</fullName>
    </recommendedName>
</protein>
<dbReference type="SUPFAM" id="SSF51338">
    <property type="entry name" value="Composite domain of metallo-dependent hydrolases"/>
    <property type="match status" value="1"/>
</dbReference>
<proteinExistence type="predicted"/>
<name>A0A7G9YUB8_9EURY</name>
<accession>A0A7G9YUB8</accession>
<evidence type="ECO:0000313" key="2">
    <source>
        <dbReference type="EMBL" id="QNO51602.1"/>
    </source>
</evidence>
<dbReference type="Pfam" id="PF07969">
    <property type="entry name" value="Amidohydro_3"/>
    <property type="match status" value="1"/>
</dbReference>
<dbReference type="AlphaFoldDB" id="A0A7G9YUB8"/>
<dbReference type="EMBL" id="MT631474">
    <property type="protein sequence ID" value="QNO51602.1"/>
    <property type="molecule type" value="Genomic_DNA"/>
</dbReference>
<dbReference type="InterPro" id="IPR013108">
    <property type="entry name" value="Amidohydro_3"/>
</dbReference>
<dbReference type="InterPro" id="IPR011059">
    <property type="entry name" value="Metal-dep_hydrolase_composite"/>
</dbReference>
<gene>
    <name evidence="2" type="ORF">JFJFMGFI_00001</name>
</gene>
<sequence length="166" mass="18750">MLMSKKRRDESAEDMHKVIFDRAEYCSIDREYDLNEIAIITRGMAAKALGLHEHGKGHLGVGADGDVAIYDMSPEERDAGKIQKAFLNTKYTIKGGEVVVKDGEVVATPAGKTYFVTPECDDKLTDEMMVKLKDKFDHYYSVTFNNYAVQDAYVPNPYEIKAPWRS</sequence>
<feature type="domain" description="Amidohydrolase 3" evidence="1">
    <location>
        <begin position="2"/>
        <end position="100"/>
    </location>
</feature>
<dbReference type="GO" id="GO:0016810">
    <property type="term" value="F:hydrolase activity, acting on carbon-nitrogen (but not peptide) bonds"/>
    <property type="evidence" value="ECO:0007669"/>
    <property type="project" value="InterPro"/>
</dbReference>
<organism evidence="2">
    <name type="scientific">Candidatus Methanophagaceae archaeon ANME-1 ERB6</name>
    <dbReference type="NCBI Taxonomy" id="2759912"/>
    <lineage>
        <taxon>Archaea</taxon>
        <taxon>Methanobacteriati</taxon>
        <taxon>Methanobacteriota</taxon>
        <taxon>Stenosarchaea group</taxon>
        <taxon>Methanomicrobia</taxon>
        <taxon>Candidatus Methanophagales</taxon>
        <taxon>Candidatus Methanophagaceae</taxon>
    </lineage>
</organism>
<reference evidence="2" key="1">
    <citation type="submission" date="2020-06" db="EMBL/GenBank/DDBJ databases">
        <title>Unique genomic features of the anaerobic methanotrophic archaea.</title>
        <authorList>
            <person name="Chadwick G.L."/>
            <person name="Skennerton C.T."/>
            <person name="Laso-Perez R."/>
            <person name="Leu A.O."/>
            <person name="Speth D.R."/>
            <person name="Yu H."/>
            <person name="Morgan-Lang C."/>
            <person name="Hatzenpichler R."/>
            <person name="Goudeau D."/>
            <person name="Malmstrom R."/>
            <person name="Brazelton W.J."/>
            <person name="Woyke T."/>
            <person name="Hallam S.J."/>
            <person name="Tyson G.W."/>
            <person name="Wegener G."/>
            <person name="Boetius A."/>
            <person name="Orphan V."/>
        </authorList>
    </citation>
    <scope>NUCLEOTIDE SEQUENCE</scope>
</reference>